<keyword evidence="3" id="KW-1185">Reference proteome</keyword>
<evidence type="ECO:0000313" key="3">
    <source>
        <dbReference type="Proteomes" id="UP001163624"/>
    </source>
</evidence>
<protein>
    <recommendedName>
        <fullName evidence="4">Lipoprotein</fullName>
    </recommendedName>
</protein>
<evidence type="ECO:0000313" key="2">
    <source>
        <dbReference type="EMBL" id="WAI47766.1"/>
    </source>
</evidence>
<feature type="chain" id="PRO_5045740326" description="Lipoprotein" evidence="1">
    <location>
        <begin position="21"/>
        <end position="134"/>
    </location>
</feature>
<dbReference type="RefSeq" id="WP_254475818.1">
    <property type="nucleotide sequence ID" value="NZ_CP113432.1"/>
</dbReference>
<organism evidence="2 3">
    <name type="scientific">Pseudomonas triclosanedens</name>
    <dbReference type="NCBI Taxonomy" id="2961893"/>
    <lineage>
        <taxon>Bacteria</taxon>
        <taxon>Pseudomonadati</taxon>
        <taxon>Pseudomonadota</taxon>
        <taxon>Gammaproteobacteria</taxon>
        <taxon>Pseudomonadales</taxon>
        <taxon>Pseudomonadaceae</taxon>
        <taxon>Pseudomonas</taxon>
    </lineage>
</organism>
<evidence type="ECO:0008006" key="4">
    <source>
        <dbReference type="Google" id="ProtNLM"/>
    </source>
</evidence>
<feature type="signal peptide" evidence="1">
    <location>
        <begin position="1"/>
        <end position="20"/>
    </location>
</feature>
<gene>
    <name evidence="2" type="ORF">OU419_18530</name>
</gene>
<dbReference type="PROSITE" id="PS51257">
    <property type="entry name" value="PROKAR_LIPOPROTEIN"/>
    <property type="match status" value="1"/>
</dbReference>
<proteinExistence type="predicted"/>
<evidence type="ECO:0000256" key="1">
    <source>
        <dbReference type="SAM" id="SignalP"/>
    </source>
</evidence>
<dbReference type="Proteomes" id="UP001163624">
    <property type="component" value="Chromosome"/>
</dbReference>
<sequence length="134" mass="14891">MEKRLKLVALGAVVMLGGCAATPQEPDMPASEVHPTPVCVGEEQCSKMWGRAIEAISVTTGMKLMTATDSFLQTYPTTKIGYMNGQVYKEKVGDQKYAIRGRFDCGGYSWCNQYRNQKQNLFNLLTQGYDPVTH</sequence>
<reference evidence="2" key="1">
    <citation type="submission" date="2022-11" db="EMBL/GenBank/DDBJ databases">
        <title>Pseudomonas triclosanedens sp. nov., a triclosan degrader isolated from activated sludge.</title>
        <authorList>
            <person name="Yin Y."/>
            <person name="Lu Z."/>
        </authorList>
    </citation>
    <scope>NUCLEOTIDE SEQUENCE</scope>
    <source>
        <strain evidence="2">ZM23</strain>
    </source>
</reference>
<accession>A0ABY6ZSJ3</accession>
<name>A0ABY6ZSJ3_9PSED</name>
<dbReference type="EMBL" id="CP113432">
    <property type="protein sequence ID" value="WAI47766.1"/>
    <property type="molecule type" value="Genomic_DNA"/>
</dbReference>
<keyword evidence="1" id="KW-0732">Signal</keyword>